<proteinExistence type="predicted"/>
<gene>
    <name evidence="1" type="ORF">AZE42_07008</name>
</gene>
<sequence length="78" mass="9107">MLWLASLQQAHRTQEQNGTWCLLRCIMHDSERLRGSRTIDTFIHARNDPAAFLLILTPYISKSLPSEWSIVYLDYGRT</sequence>
<comment type="caution">
    <text evidence="1">The sequence shown here is derived from an EMBL/GenBank/DDBJ whole genome shotgun (WGS) entry which is preliminary data.</text>
</comment>
<accession>A0A1J8PZZ1</accession>
<protein>
    <submittedName>
        <fullName evidence="1">Uncharacterized protein</fullName>
    </submittedName>
</protein>
<reference evidence="1 2" key="1">
    <citation type="submission" date="2016-03" db="EMBL/GenBank/DDBJ databases">
        <title>Comparative genomics of the ectomycorrhizal sister species Rhizopogon vinicolor and Rhizopogon vesiculosus (Basidiomycota: Boletales) reveals a divergence of the mating type B locus.</title>
        <authorList>
            <person name="Mujic A.B."/>
            <person name="Kuo A."/>
            <person name="Tritt A."/>
            <person name="Lipzen A."/>
            <person name="Chen C."/>
            <person name="Johnson J."/>
            <person name="Sharma A."/>
            <person name="Barry K."/>
            <person name="Grigoriev I.V."/>
            <person name="Spatafora J.W."/>
        </authorList>
    </citation>
    <scope>NUCLEOTIDE SEQUENCE [LARGE SCALE GENOMIC DNA]</scope>
    <source>
        <strain evidence="1 2">AM-OR11-056</strain>
    </source>
</reference>
<evidence type="ECO:0000313" key="2">
    <source>
        <dbReference type="Proteomes" id="UP000183567"/>
    </source>
</evidence>
<evidence type="ECO:0000313" key="1">
    <source>
        <dbReference type="EMBL" id="OJA14007.1"/>
    </source>
</evidence>
<keyword evidence="2" id="KW-1185">Reference proteome</keyword>
<dbReference type="EMBL" id="LVVM01003944">
    <property type="protein sequence ID" value="OJA14007.1"/>
    <property type="molecule type" value="Genomic_DNA"/>
</dbReference>
<dbReference type="Proteomes" id="UP000183567">
    <property type="component" value="Unassembled WGS sequence"/>
</dbReference>
<feature type="non-terminal residue" evidence="1">
    <location>
        <position position="78"/>
    </location>
</feature>
<name>A0A1J8PZZ1_9AGAM</name>
<organism evidence="1 2">
    <name type="scientific">Rhizopogon vesiculosus</name>
    <dbReference type="NCBI Taxonomy" id="180088"/>
    <lineage>
        <taxon>Eukaryota</taxon>
        <taxon>Fungi</taxon>
        <taxon>Dikarya</taxon>
        <taxon>Basidiomycota</taxon>
        <taxon>Agaricomycotina</taxon>
        <taxon>Agaricomycetes</taxon>
        <taxon>Agaricomycetidae</taxon>
        <taxon>Boletales</taxon>
        <taxon>Suillineae</taxon>
        <taxon>Rhizopogonaceae</taxon>
        <taxon>Rhizopogon</taxon>
    </lineage>
</organism>
<dbReference type="AlphaFoldDB" id="A0A1J8PZZ1"/>